<protein>
    <submittedName>
        <fullName evidence="4">Uncharacterized protein LOC112692181</fullName>
    </submittedName>
</protein>
<organism evidence="3 4">
    <name type="scientific">Sipha flava</name>
    <name type="common">yellow sugarcane aphid</name>
    <dbReference type="NCBI Taxonomy" id="143950"/>
    <lineage>
        <taxon>Eukaryota</taxon>
        <taxon>Metazoa</taxon>
        <taxon>Ecdysozoa</taxon>
        <taxon>Arthropoda</taxon>
        <taxon>Hexapoda</taxon>
        <taxon>Insecta</taxon>
        <taxon>Pterygota</taxon>
        <taxon>Neoptera</taxon>
        <taxon>Paraneoptera</taxon>
        <taxon>Hemiptera</taxon>
        <taxon>Sternorrhyncha</taxon>
        <taxon>Aphidomorpha</taxon>
        <taxon>Aphidoidea</taxon>
        <taxon>Aphididae</taxon>
        <taxon>Sipha</taxon>
    </lineage>
</organism>
<dbReference type="Proteomes" id="UP000694846">
    <property type="component" value="Unplaced"/>
</dbReference>
<dbReference type="OrthoDB" id="6621841at2759"/>
<dbReference type="AlphaFoldDB" id="A0A8B8GIX1"/>
<feature type="coiled-coil region" evidence="1">
    <location>
        <begin position="42"/>
        <end position="69"/>
    </location>
</feature>
<evidence type="ECO:0000313" key="4">
    <source>
        <dbReference type="RefSeq" id="XP_025422536.1"/>
    </source>
</evidence>
<evidence type="ECO:0000313" key="3">
    <source>
        <dbReference type="Proteomes" id="UP000694846"/>
    </source>
</evidence>
<dbReference type="GeneID" id="112692181"/>
<feature type="region of interest" description="Disordered" evidence="2">
    <location>
        <begin position="350"/>
        <end position="369"/>
    </location>
</feature>
<evidence type="ECO:0000256" key="2">
    <source>
        <dbReference type="SAM" id="MobiDB-lite"/>
    </source>
</evidence>
<proteinExistence type="predicted"/>
<accession>A0A8B8GIX1</accession>
<name>A0A8B8GIX1_9HEMI</name>
<keyword evidence="1" id="KW-0175">Coiled coil</keyword>
<gene>
    <name evidence="4" type="primary">LOC112692181</name>
</gene>
<evidence type="ECO:0000256" key="1">
    <source>
        <dbReference type="SAM" id="Coils"/>
    </source>
</evidence>
<keyword evidence="3" id="KW-1185">Reference proteome</keyword>
<dbReference type="RefSeq" id="XP_025422536.1">
    <property type="nucleotide sequence ID" value="XM_025566751.1"/>
</dbReference>
<sequence>MVNNIIPQEDNTSEILKADLLKYDYINKRNKIKKQRTNANPANRQEKAIRLLKEERHNLEIKLKTITCNKNVKDGEKYKAKFAQLIREIKKSEIEFNEERKIEMEIDKEILRLEIGQNKPENRIKMGNVKKIVFGDMNIEYNKLINEQNQLRVKAESALKRLQQVKMTYNSLMYKLDKGQRISFVLSEEVKKIQKQRESKKPEKFIEQNTKLSALNAEAKEFIKYLIYIADEQNLEKVMEIIIKMDLDNQSMFEFLIALDLHVTEAENAIERSRTSVVDRARVLSDMRAAKTEQLASLVRAYKSGRALLREACRASRLMAAEWRRTCRAVDEMRDLMMDASDTLDRGLIAGDTAANDGEDDANASGRGRRPPISVDELVAYFIPVERRLDEVLYRVLWTQDNLYATTAAAEESEEAVAGESMSTGSEQGDEFVVHDLDGYNNRQAKILAATDPNAVELEFKMEKFHVTQDNLERRRTFER</sequence>
<reference evidence="4" key="1">
    <citation type="submission" date="2025-08" db="UniProtKB">
        <authorList>
            <consortium name="RefSeq"/>
        </authorList>
    </citation>
    <scope>IDENTIFICATION</scope>
    <source>
        <tissue evidence="4">Whole body</tissue>
    </source>
</reference>